<evidence type="ECO:0000256" key="2">
    <source>
        <dbReference type="RuleBase" id="RU003749"/>
    </source>
</evidence>
<dbReference type="AlphaFoldDB" id="A0A7V5H3I1"/>
<dbReference type="GO" id="GO:0043856">
    <property type="term" value="F:anti-sigma factor antagonist activity"/>
    <property type="evidence" value="ECO:0007669"/>
    <property type="project" value="InterPro"/>
</dbReference>
<protein>
    <recommendedName>
        <fullName evidence="2">Anti-sigma factor antagonist</fullName>
    </recommendedName>
</protein>
<dbReference type="NCBIfam" id="TIGR00377">
    <property type="entry name" value="ant_ant_sig"/>
    <property type="match status" value="1"/>
</dbReference>
<dbReference type="EMBL" id="DRTD01000394">
    <property type="protein sequence ID" value="HHE55194.1"/>
    <property type="molecule type" value="Genomic_DNA"/>
</dbReference>
<accession>A0A7V5H3I1</accession>
<gene>
    <name evidence="4" type="ORF">ENL21_05385</name>
</gene>
<dbReference type="SUPFAM" id="SSF52091">
    <property type="entry name" value="SpoIIaa-like"/>
    <property type="match status" value="1"/>
</dbReference>
<sequence length="113" mass="12308">MKIKEKIIDHIAVLTLSGKMMGGPETTALHDHIKELIRDGIKKVVIDVGGVKWINSSGMGVLMACMTTLSNEGGKLVLARVSEKVNSLLMITQLIKVFETYETVDRAVAALKD</sequence>
<dbReference type="PANTHER" id="PTHR33495">
    <property type="entry name" value="ANTI-SIGMA FACTOR ANTAGONIST TM_1081-RELATED-RELATED"/>
    <property type="match status" value="1"/>
</dbReference>
<evidence type="ECO:0000313" key="4">
    <source>
        <dbReference type="EMBL" id="HHE55194.1"/>
    </source>
</evidence>
<dbReference type="InterPro" id="IPR002645">
    <property type="entry name" value="STAS_dom"/>
</dbReference>
<dbReference type="InterPro" id="IPR003658">
    <property type="entry name" value="Anti-sigma_ant"/>
</dbReference>
<name>A0A7V5H3I1_CALAY</name>
<reference evidence="4" key="1">
    <citation type="journal article" date="2020" name="mSystems">
        <title>Genome- and Community-Level Interaction Insights into Carbon Utilization and Element Cycling Functions of Hydrothermarchaeota in Hydrothermal Sediment.</title>
        <authorList>
            <person name="Zhou Z."/>
            <person name="Liu Y."/>
            <person name="Xu W."/>
            <person name="Pan J."/>
            <person name="Luo Z.H."/>
            <person name="Li M."/>
        </authorList>
    </citation>
    <scope>NUCLEOTIDE SEQUENCE [LARGE SCALE GENOMIC DNA]</scope>
    <source>
        <strain evidence="4">HyVt-76</strain>
    </source>
</reference>
<dbReference type="Proteomes" id="UP000886111">
    <property type="component" value="Unassembled WGS sequence"/>
</dbReference>
<feature type="domain" description="STAS" evidence="3">
    <location>
        <begin position="1"/>
        <end position="111"/>
    </location>
</feature>
<dbReference type="InterPro" id="IPR036513">
    <property type="entry name" value="STAS_dom_sf"/>
</dbReference>
<proteinExistence type="inferred from homology"/>
<dbReference type="CDD" id="cd07043">
    <property type="entry name" value="STAS_anti-anti-sigma_factors"/>
    <property type="match status" value="1"/>
</dbReference>
<comment type="caution">
    <text evidence="4">The sequence shown here is derived from an EMBL/GenBank/DDBJ whole genome shotgun (WGS) entry which is preliminary data.</text>
</comment>
<organism evidence="4">
    <name type="scientific">Caldithrix abyssi</name>
    <dbReference type="NCBI Taxonomy" id="187145"/>
    <lineage>
        <taxon>Bacteria</taxon>
        <taxon>Pseudomonadati</taxon>
        <taxon>Calditrichota</taxon>
        <taxon>Calditrichia</taxon>
        <taxon>Calditrichales</taxon>
        <taxon>Calditrichaceae</taxon>
        <taxon>Caldithrix</taxon>
    </lineage>
</organism>
<dbReference type="Pfam" id="PF01740">
    <property type="entry name" value="STAS"/>
    <property type="match status" value="1"/>
</dbReference>
<dbReference type="PROSITE" id="PS50801">
    <property type="entry name" value="STAS"/>
    <property type="match status" value="1"/>
</dbReference>
<evidence type="ECO:0000256" key="1">
    <source>
        <dbReference type="ARBA" id="ARBA00009013"/>
    </source>
</evidence>
<evidence type="ECO:0000259" key="3">
    <source>
        <dbReference type="PROSITE" id="PS50801"/>
    </source>
</evidence>
<dbReference type="Gene3D" id="3.30.750.24">
    <property type="entry name" value="STAS domain"/>
    <property type="match status" value="1"/>
</dbReference>
<comment type="similarity">
    <text evidence="1 2">Belongs to the anti-sigma-factor antagonist family.</text>
</comment>